<accession>A0A0K1EIS9</accession>
<protein>
    <recommendedName>
        <fullName evidence="3">Phosphatase</fullName>
    </recommendedName>
</protein>
<dbReference type="STRING" id="52.CMC5_049250"/>
<proteinExistence type="predicted"/>
<keyword evidence="2" id="KW-1185">Reference proteome</keyword>
<name>A0A0K1EIS9_CHOCO</name>
<dbReference type="EMBL" id="CP012159">
    <property type="protein sequence ID" value="AKT40769.1"/>
    <property type="molecule type" value="Genomic_DNA"/>
</dbReference>
<reference evidence="1 2" key="1">
    <citation type="submission" date="2015-07" db="EMBL/GenBank/DDBJ databases">
        <title>Genome analysis of myxobacterium Chondromyces crocatus Cm c5 reveals a high potential for natural compound synthesis and the genetic basis for the loss of fruiting body formation.</title>
        <authorList>
            <person name="Zaburannyi N."/>
            <person name="Bunk B."/>
            <person name="Maier J."/>
            <person name="Overmann J."/>
            <person name="Mueller R."/>
        </authorList>
    </citation>
    <scope>NUCLEOTIDE SEQUENCE [LARGE SCALE GENOMIC DNA]</scope>
    <source>
        <strain evidence="1 2">Cm c5</strain>
    </source>
</reference>
<dbReference type="PANTHER" id="PTHR35399:SF4">
    <property type="entry name" value="MEMBRANE PROTEIN"/>
    <property type="match status" value="1"/>
</dbReference>
<dbReference type="Proteomes" id="UP000067626">
    <property type="component" value="Chromosome"/>
</dbReference>
<evidence type="ECO:0000313" key="1">
    <source>
        <dbReference type="EMBL" id="AKT40769.1"/>
    </source>
</evidence>
<dbReference type="Pfam" id="PF05787">
    <property type="entry name" value="PhoX"/>
    <property type="match status" value="2"/>
</dbReference>
<dbReference type="PATRIC" id="fig|52.7.peg.5446"/>
<organism evidence="1 2">
    <name type="scientific">Chondromyces crocatus</name>
    <dbReference type="NCBI Taxonomy" id="52"/>
    <lineage>
        <taxon>Bacteria</taxon>
        <taxon>Pseudomonadati</taxon>
        <taxon>Myxococcota</taxon>
        <taxon>Polyangia</taxon>
        <taxon>Polyangiales</taxon>
        <taxon>Polyangiaceae</taxon>
        <taxon>Chondromyces</taxon>
    </lineage>
</organism>
<evidence type="ECO:0000313" key="2">
    <source>
        <dbReference type="Proteomes" id="UP000067626"/>
    </source>
</evidence>
<dbReference type="KEGG" id="ccro:CMC5_049250"/>
<dbReference type="InterPro" id="IPR008557">
    <property type="entry name" value="PhoX"/>
</dbReference>
<dbReference type="PANTHER" id="PTHR35399">
    <property type="entry name" value="SLR8030 PROTEIN"/>
    <property type="match status" value="1"/>
</dbReference>
<dbReference type="AlphaFoldDB" id="A0A0K1EIS9"/>
<gene>
    <name evidence="1" type="ORF">CMC5_049250</name>
</gene>
<sequence>MAATAAAVPFAGLFERRAIASPLGPLRPDPEKIFDLPEGFSYRVLQRSMDRMDDGYRVPGRPDGMGCFEGPDDTLILMRNHENVPGKAKYGPWEPGQAPPSEAFDPKGMGGVTRVVLRADDFELLSSNLVLGGTHLNCAGGVSPWGWLSCEETVEPGHGYVFLCRTDADRIQPPHRIPAYGRFFHEAAVVDPDTLIAYLSEDRVDGAFYRFLPERLDTPFVGKLQALRVIGRDRLDTSARLRPGEVVRVDWVDIPDPDPRTDSVRLQAQARGAALFRRGEGLTRHGGAVYLCATKGGPVEAGQIFRYVPGGEDGEDTLVVVGESTDRKALDMPDNITFSAGGELFMAEDGETERRIVVMNARGETYVFGRNAKSASELAGVCFSPDGRALFLNMQDEGMTLVVTGPFPGAVVPRAPEPAVAAPIATAERAHGSASSSHSGERREVASCSGCATVENAKSTGGAIAGAGALALLLRRVCSRG</sequence>
<evidence type="ECO:0008006" key="3">
    <source>
        <dbReference type="Google" id="ProtNLM"/>
    </source>
</evidence>
<dbReference type="SUPFAM" id="SSF63825">
    <property type="entry name" value="YWTD domain"/>
    <property type="match status" value="1"/>
</dbReference>